<dbReference type="RefSeq" id="WP_146564219.1">
    <property type="nucleotide sequence ID" value="NZ_SIHJ01000001.1"/>
</dbReference>
<name>A0A5C5VGY1_9BACT</name>
<feature type="region of interest" description="Disordered" evidence="1">
    <location>
        <begin position="52"/>
        <end position="73"/>
    </location>
</feature>
<reference evidence="2 3" key="1">
    <citation type="submission" date="2019-02" db="EMBL/GenBank/DDBJ databases">
        <title>Deep-cultivation of Planctomycetes and their phenomic and genomic characterization uncovers novel biology.</title>
        <authorList>
            <person name="Wiegand S."/>
            <person name="Jogler M."/>
            <person name="Boedeker C."/>
            <person name="Pinto D."/>
            <person name="Vollmers J."/>
            <person name="Rivas-Marin E."/>
            <person name="Kohn T."/>
            <person name="Peeters S.H."/>
            <person name="Heuer A."/>
            <person name="Rast P."/>
            <person name="Oberbeckmann S."/>
            <person name="Bunk B."/>
            <person name="Jeske O."/>
            <person name="Meyerdierks A."/>
            <person name="Storesund J.E."/>
            <person name="Kallscheuer N."/>
            <person name="Luecker S."/>
            <person name="Lage O.M."/>
            <person name="Pohl T."/>
            <person name="Merkel B.J."/>
            <person name="Hornburger P."/>
            <person name="Mueller R.-W."/>
            <person name="Bruemmer F."/>
            <person name="Labrenz M."/>
            <person name="Spormann A.M."/>
            <person name="Op Den Camp H."/>
            <person name="Overmann J."/>
            <person name="Amann R."/>
            <person name="Jetten M.S.M."/>
            <person name="Mascher T."/>
            <person name="Medema M.H."/>
            <person name="Devos D.P."/>
            <person name="Kaster A.-K."/>
            <person name="Ovreas L."/>
            <person name="Rohde M."/>
            <person name="Galperin M.Y."/>
            <person name="Jogler C."/>
        </authorList>
    </citation>
    <scope>NUCLEOTIDE SEQUENCE [LARGE SCALE GENOMIC DNA]</scope>
    <source>
        <strain evidence="2 3">KOR34</strain>
    </source>
</reference>
<evidence type="ECO:0000313" key="3">
    <source>
        <dbReference type="Proteomes" id="UP000316714"/>
    </source>
</evidence>
<accession>A0A5C5VGY1</accession>
<gene>
    <name evidence="2" type="ORF">KOR34_18570</name>
</gene>
<evidence type="ECO:0000256" key="1">
    <source>
        <dbReference type="SAM" id="MobiDB-lite"/>
    </source>
</evidence>
<comment type="caution">
    <text evidence="2">The sequence shown here is derived from an EMBL/GenBank/DDBJ whole genome shotgun (WGS) entry which is preliminary data.</text>
</comment>
<organism evidence="2 3">
    <name type="scientific">Posidoniimonas corsicana</name>
    <dbReference type="NCBI Taxonomy" id="1938618"/>
    <lineage>
        <taxon>Bacteria</taxon>
        <taxon>Pseudomonadati</taxon>
        <taxon>Planctomycetota</taxon>
        <taxon>Planctomycetia</taxon>
        <taxon>Pirellulales</taxon>
        <taxon>Lacipirellulaceae</taxon>
        <taxon>Posidoniimonas</taxon>
    </lineage>
</organism>
<evidence type="ECO:0000313" key="2">
    <source>
        <dbReference type="EMBL" id="TWT36912.1"/>
    </source>
</evidence>
<sequence>MPDTAARLACVAALATAFCPAAQGSEPIEAAARRQWSQRRAELESVHFTIRADHARQGDARPATPDDPFATSHTTDSSTIDYYYHAGRFSIDQLFHARDGQRVEDHGRGVRRLQVAFDQQSTRALWTPYSDQPPTGREHRGGQPPGWANVAGVMAVRLWLAPMAVLRQQGWDVRRMRASPAAEPLPESRLVAFDFPRRHGDRDTVGRLSVDPARGCLPVRWVVLHRGQTRSSLDIAYALTNERWAPSDWTRHRFDRSADTPTETVTGRVEQARLNLEIDSEQFALRFPASTRVTSTADASPTRSAE</sequence>
<keyword evidence="3" id="KW-1185">Reference proteome</keyword>
<proteinExistence type="predicted"/>
<dbReference type="AlphaFoldDB" id="A0A5C5VGY1"/>
<protein>
    <submittedName>
        <fullName evidence="2">Uncharacterized protein</fullName>
    </submittedName>
</protein>
<dbReference type="EMBL" id="SIHJ01000001">
    <property type="protein sequence ID" value="TWT36912.1"/>
    <property type="molecule type" value="Genomic_DNA"/>
</dbReference>
<dbReference type="Proteomes" id="UP000316714">
    <property type="component" value="Unassembled WGS sequence"/>
</dbReference>